<dbReference type="SUPFAM" id="SSF56112">
    <property type="entry name" value="Protein kinase-like (PK-like)"/>
    <property type="match status" value="1"/>
</dbReference>
<dbReference type="Proteomes" id="UP000178175">
    <property type="component" value="Unassembled WGS sequence"/>
</dbReference>
<protein>
    <recommendedName>
        <fullName evidence="1">Aminoglycoside phosphotransferase domain-containing protein</fullName>
    </recommendedName>
</protein>
<reference evidence="2 3" key="1">
    <citation type="journal article" date="2016" name="Nat. Commun.">
        <title>Thousands of microbial genomes shed light on interconnected biogeochemical processes in an aquifer system.</title>
        <authorList>
            <person name="Anantharaman K."/>
            <person name="Brown C.T."/>
            <person name="Hug L.A."/>
            <person name="Sharon I."/>
            <person name="Castelle C.J."/>
            <person name="Probst A.J."/>
            <person name="Thomas B.C."/>
            <person name="Singh A."/>
            <person name="Wilkins M.J."/>
            <person name="Karaoz U."/>
            <person name="Brodie E.L."/>
            <person name="Williams K.H."/>
            <person name="Hubbard S.S."/>
            <person name="Banfield J.F."/>
        </authorList>
    </citation>
    <scope>NUCLEOTIDE SEQUENCE [LARGE SCALE GENOMIC DNA]</scope>
</reference>
<organism evidence="2 3">
    <name type="scientific">Candidatus Zambryskibacteria bacterium RIFCSPHIGHO2_02_FULL_43_14</name>
    <dbReference type="NCBI Taxonomy" id="1802748"/>
    <lineage>
        <taxon>Bacteria</taxon>
        <taxon>Candidatus Zambryskiibacteriota</taxon>
    </lineage>
</organism>
<feature type="domain" description="Aminoglycoside phosphotransferase" evidence="1">
    <location>
        <begin position="171"/>
        <end position="238"/>
    </location>
</feature>
<gene>
    <name evidence="2" type="ORF">A3C70_03290</name>
</gene>
<dbReference type="InterPro" id="IPR002575">
    <property type="entry name" value="Aminoglycoside_PTrfase"/>
</dbReference>
<proteinExistence type="predicted"/>
<dbReference type="Gene3D" id="3.90.1200.10">
    <property type="match status" value="1"/>
</dbReference>
<evidence type="ECO:0000313" key="2">
    <source>
        <dbReference type="EMBL" id="OHA95705.1"/>
    </source>
</evidence>
<dbReference type="Pfam" id="PF01636">
    <property type="entry name" value="APH"/>
    <property type="match status" value="1"/>
</dbReference>
<evidence type="ECO:0000313" key="3">
    <source>
        <dbReference type="Proteomes" id="UP000178175"/>
    </source>
</evidence>
<evidence type="ECO:0000259" key="1">
    <source>
        <dbReference type="Pfam" id="PF01636"/>
    </source>
</evidence>
<dbReference type="AlphaFoldDB" id="A0A1G2TEH0"/>
<sequence length="302" mass="34508">MIKIFEKVIKEHLTEYLAERDFPLSYLKFSTVTSGSGLNDKVIFMVFKNGASLPFLCLKTVRNYEARQAILRNFNNLKTLNALTLGSPYTRLFAQALYLHDDGENIFSLETACPGKRVKLDKNNLRVVMADYFDFQGYLAERGGGSTRSMEQLAKETITKSGLSGSNQHKLLGYIAKKLPTSIRLPRIIQHGDLTLDNLLWSKDGLCIIDYDYVGSSDIPGFDLFGLFHRFNKAELLKLCKEYFPAYFKKIGGEFSSDNYRGLWFLYHLTEFTQDKSNNSRDISCEQIISDFENLYPTTSFS</sequence>
<name>A0A1G2TEH0_9BACT</name>
<comment type="caution">
    <text evidence="2">The sequence shown here is derived from an EMBL/GenBank/DDBJ whole genome shotgun (WGS) entry which is preliminary data.</text>
</comment>
<accession>A0A1G2TEH0</accession>
<dbReference type="EMBL" id="MHVR01000020">
    <property type="protein sequence ID" value="OHA95705.1"/>
    <property type="molecule type" value="Genomic_DNA"/>
</dbReference>
<dbReference type="InterPro" id="IPR011009">
    <property type="entry name" value="Kinase-like_dom_sf"/>
</dbReference>